<dbReference type="CDD" id="cd18830">
    <property type="entry name" value="GH43_CjArb43A-like"/>
    <property type="match status" value="1"/>
</dbReference>
<evidence type="ECO:0000256" key="2">
    <source>
        <dbReference type="ARBA" id="ARBA00009865"/>
    </source>
</evidence>
<accession>A0A937F6U3</accession>
<dbReference type="SUPFAM" id="SSF75005">
    <property type="entry name" value="Arabinanase/levansucrase/invertase"/>
    <property type="match status" value="1"/>
</dbReference>
<feature type="chain" id="PRO_5036828811" evidence="8">
    <location>
        <begin position="23"/>
        <end position="331"/>
    </location>
</feature>
<organism evidence="9 10">
    <name type="scientific">Fulvivirga sediminis</name>
    <dbReference type="NCBI Taxonomy" id="2803949"/>
    <lineage>
        <taxon>Bacteria</taxon>
        <taxon>Pseudomonadati</taxon>
        <taxon>Bacteroidota</taxon>
        <taxon>Cytophagia</taxon>
        <taxon>Cytophagales</taxon>
        <taxon>Fulvivirgaceae</taxon>
        <taxon>Fulvivirga</taxon>
    </lineage>
</organism>
<dbReference type="RefSeq" id="WP_202243885.1">
    <property type="nucleotide sequence ID" value="NZ_JAESIY010000004.1"/>
</dbReference>
<evidence type="ECO:0000313" key="10">
    <source>
        <dbReference type="Proteomes" id="UP000659388"/>
    </source>
</evidence>
<dbReference type="AlphaFoldDB" id="A0A937F6U3"/>
<dbReference type="PANTHER" id="PTHR43301">
    <property type="entry name" value="ARABINAN ENDO-1,5-ALPHA-L-ARABINOSIDASE"/>
    <property type="match status" value="1"/>
</dbReference>
<dbReference type="EMBL" id="JAESIY010000004">
    <property type="protein sequence ID" value="MBL3656092.1"/>
    <property type="molecule type" value="Genomic_DNA"/>
</dbReference>
<feature type="site" description="Important for catalytic activity, responsible for pKa modulation of the active site Glu and correct orientation of both the proton donor and substrate" evidence="7">
    <location>
        <position position="149"/>
    </location>
</feature>
<evidence type="ECO:0000256" key="4">
    <source>
        <dbReference type="ARBA" id="ARBA00023295"/>
    </source>
</evidence>
<keyword evidence="3 5" id="KW-0378">Hydrolase</keyword>
<dbReference type="Proteomes" id="UP000659388">
    <property type="component" value="Unassembled WGS sequence"/>
</dbReference>
<evidence type="ECO:0000256" key="6">
    <source>
        <dbReference type="PIRSR" id="PIRSR026534-1"/>
    </source>
</evidence>
<feature type="active site" description="Proton donor" evidence="6">
    <location>
        <position position="212"/>
    </location>
</feature>
<dbReference type="Gene3D" id="2.115.10.20">
    <property type="entry name" value="Glycosyl hydrolase domain, family 43"/>
    <property type="match status" value="1"/>
</dbReference>
<evidence type="ECO:0000256" key="8">
    <source>
        <dbReference type="SAM" id="SignalP"/>
    </source>
</evidence>
<dbReference type="PIRSF" id="PIRSF026534">
    <property type="entry name" value="Endo_alpha-L-arabinosidase"/>
    <property type="match status" value="1"/>
</dbReference>
<dbReference type="InterPro" id="IPR006710">
    <property type="entry name" value="Glyco_hydro_43"/>
</dbReference>
<dbReference type="InterPro" id="IPR016840">
    <property type="entry name" value="Glyco_hydro_43_endo_a_Ara-ase"/>
</dbReference>
<dbReference type="GO" id="GO:0046558">
    <property type="term" value="F:arabinan endo-1,5-alpha-L-arabinosidase activity"/>
    <property type="evidence" value="ECO:0007669"/>
    <property type="project" value="InterPro"/>
</dbReference>
<keyword evidence="4 5" id="KW-0326">Glycosidase</keyword>
<dbReference type="PANTHER" id="PTHR43301:SF3">
    <property type="entry name" value="ARABINAN ENDO-1,5-ALPHA-L-ARABINOSIDASE A-RELATED"/>
    <property type="match status" value="1"/>
</dbReference>
<dbReference type="Pfam" id="PF04616">
    <property type="entry name" value="Glyco_hydro_43"/>
    <property type="match status" value="1"/>
</dbReference>
<keyword evidence="8" id="KW-0732">Signal</keyword>
<dbReference type="GO" id="GO:0005975">
    <property type="term" value="P:carbohydrate metabolic process"/>
    <property type="evidence" value="ECO:0007669"/>
    <property type="project" value="InterPro"/>
</dbReference>
<evidence type="ECO:0000313" key="9">
    <source>
        <dbReference type="EMBL" id="MBL3656092.1"/>
    </source>
</evidence>
<feature type="site" description="Important for substrate recognition" evidence="7">
    <location>
        <position position="282"/>
    </location>
</feature>
<dbReference type="InterPro" id="IPR050727">
    <property type="entry name" value="GH43_arabinanases"/>
</dbReference>
<reference evidence="9" key="1">
    <citation type="submission" date="2021-01" db="EMBL/GenBank/DDBJ databases">
        <title>Fulvivirga kasyanovii gen. nov., sp nov., a novel member of the phylum Bacteroidetes isolated from seawater in a mussel farm.</title>
        <authorList>
            <person name="Zhao L.-H."/>
            <person name="Wang Z.-J."/>
        </authorList>
    </citation>
    <scope>NUCLEOTIDE SEQUENCE</scope>
    <source>
        <strain evidence="9">2943</strain>
    </source>
</reference>
<name>A0A937F6U3_9BACT</name>
<evidence type="ECO:0000256" key="3">
    <source>
        <dbReference type="ARBA" id="ARBA00022801"/>
    </source>
</evidence>
<comment type="similarity">
    <text evidence="2 5">Belongs to the glycosyl hydrolase 43 family.</text>
</comment>
<keyword evidence="10" id="KW-1185">Reference proteome</keyword>
<proteinExistence type="inferred from homology"/>
<dbReference type="InterPro" id="IPR023296">
    <property type="entry name" value="Glyco_hydro_beta-prop_sf"/>
</dbReference>
<feature type="active site" description="Proton acceptor" evidence="6">
    <location>
        <position position="29"/>
    </location>
</feature>
<feature type="signal peptide" evidence="8">
    <location>
        <begin position="1"/>
        <end position="22"/>
    </location>
</feature>
<sequence>MKRTIILLSFILLLPLLGCTQSSDIIVHDPVVAQEGGKYYLFCTGWSIAVYSSENMKDWKKEASVFAEPPSWALETVKEFKGHIWAPDISYHNGWYYLYYSVSAFAKNTSAIGVAVNKSLNPSDKDFKWVDKGMVVQSVPNRDFWNAIDPNLVEDDEGNPWMSFGSFWGGLKLVRLNNDRTSLAEPQEWYTIAARKRTDFLDDSAPGDAAIEAPFIFKKNGYYYLFASWDYCCRGAESTYKMVVGRSQKVTGPYLDKEGKDMAKGGGTILLRGNKKWPGVGHNSTYTFDGKDYLVFHGYDMNDDGKPKLKITKINWDKDFWPMVDQSVLSK</sequence>
<gene>
    <name evidence="9" type="ORF">JL102_08125</name>
</gene>
<evidence type="ECO:0000256" key="7">
    <source>
        <dbReference type="PIRSR" id="PIRSR026534-3"/>
    </source>
</evidence>
<evidence type="ECO:0000256" key="5">
    <source>
        <dbReference type="PIRNR" id="PIRNR026534"/>
    </source>
</evidence>
<protein>
    <submittedName>
        <fullName evidence="9">Arabinan endo-1,5-alpha-L-arabinosidase</fullName>
    </submittedName>
</protein>
<comment type="pathway">
    <text evidence="1 5">Glycan metabolism; L-arabinan degradation.</text>
</comment>
<evidence type="ECO:0000256" key="1">
    <source>
        <dbReference type="ARBA" id="ARBA00004834"/>
    </source>
</evidence>
<comment type="caution">
    <text evidence="9">The sequence shown here is derived from an EMBL/GenBank/DDBJ whole genome shotgun (WGS) entry which is preliminary data.</text>
</comment>